<evidence type="ECO:0000256" key="8">
    <source>
        <dbReference type="SAM" id="MobiDB-lite"/>
    </source>
</evidence>
<dbReference type="CDD" id="cd06261">
    <property type="entry name" value="TM_PBP2"/>
    <property type="match status" value="1"/>
</dbReference>
<evidence type="ECO:0000256" key="4">
    <source>
        <dbReference type="ARBA" id="ARBA00022692"/>
    </source>
</evidence>
<comment type="caution">
    <text evidence="10">The sequence shown here is derived from an EMBL/GenBank/DDBJ whole genome shotgun (WGS) entry which is preliminary data.</text>
</comment>
<dbReference type="SUPFAM" id="SSF161098">
    <property type="entry name" value="MetI-like"/>
    <property type="match status" value="1"/>
</dbReference>
<dbReference type="GO" id="GO:0055085">
    <property type="term" value="P:transmembrane transport"/>
    <property type="evidence" value="ECO:0007669"/>
    <property type="project" value="InterPro"/>
</dbReference>
<sequence length="317" mass="34433">MSTTTVKAPAGQVGARGSTRPRASLTHPPKVGFALVSPALAFVLVFVVAPLILAVYISLTNWPLIGGYHFVGLLNYLNLFQDPTFVQSILYTLLYTVIVTVPILALGYFLAVVVRSRRRGATLLRTIFFLPYVVGLSTLSFMLVLEAQPNSGLVNVLLKLLHITDGSTAWLVNGPLATGLIIVFVVWAVSGLTMVLVMSAMQGIPDEIYEAASLEGATWWQQERLITMPIIRNTIALSVIISVTGSLLAFTQFYILTQGGPGTETQTIVGYIYNRAFVQLQLGAATAEAFALIVLIALITAFQFWALRDRDGREARA</sequence>
<dbReference type="PANTHER" id="PTHR43227">
    <property type="entry name" value="BLL4140 PROTEIN"/>
    <property type="match status" value="1"/>
</dbReference>
<feature type="transmembrane region" description="Helical" evidence="7">
    <location>
        <begin position="289"/>
        <end position="307"/>
    </location>
</feature>
<reference evidence="10 11" key="1">
    <citation type="submission" date="2018-10" db="EMBL/GenBank/DDBJ databases">
        <title>Sequencing the genomes of 1000 actinobacteria strains.</title>
        <authorList>
            <person name="Klenk H.-P."/>
        </authorList>
    </citation>
    <scope>NUCLEOTIDE SEQUENCE [LARGE SCALE GENOMIC DNA]</scope>
    <source>
        <strain evidence="10 11">DSM 17894</strain>
    </source>
</reference>
<organism evidence="10 11">
    <name type="scientific">Frondihabitans australicus</name>
    <dbReference type="NCBI Taxonomy" id="386892"/>
    <lineage>
        <taxon>Bacteria</taxon>
        <taxon>Bacillati</taxon>
        <taxon>Actinomycetota</taxon>
        <taxon>Actinomycetes</taxon>
        <taxon>Micrococcales</taxon>
        <taxon>Microbacteriaceae</taxon>
        <taxon>Frondihabitans</taxon>
    </lineage>
</organism>
<gene>
    <name evidence="10" type="ORF">C8E83_3805</name>
</gene>
<feature type="transmembrane region" description="Helical" evidence="7">
    <location>
        <begin position="31"/>
        <end position="57"/>
    </location>
</feature>
<dbReference type="EMBL" id="RBKS01000001">
    <property type="protein sequence ID" value="RKR76628.1"/>
    <property type="molecule type" value="Genomic_DNA"/>
</dbReference>
<dbReference type="PANTHER" id="PTHR43227:SF3">
    <property type="entry name" value="BINDING-PROTEIN-DEPENDENT TRANSPORT SYSTEMS INNER MEMBRANE COMPONENT"/>
    <property type="match status" value="1"/>
</dbReference>
<evidence type="ECO:0000256" key="1">
    <source>
        <dbReference type="ARBA" id="ARBA00004651"/>
    </source>
</evidence>
<evidence type="ECO:0000256" key="3">
    <source>
        <dbReference type="ARBA" id="ARBA00022475"/>
    </source>
</evidence>
<evidence type="ECO:0000256" key="2">
    <source>
        <dbReference type="ARBA" id="ARBA00022448"/>
    </source>
</evidence>
<feature type="transmembrane region" description="Helical" evidence="7">
    <location>
        <begin position="234"/>
        <end position="255"/>
    </location>
</feature>
<dbReference type="GO" id="GO:0005886">
    <property type="term" value="C:plasma membrane"/>
    <property type="evidence" value="ECO:0007669"/>
    <property type="project" value="UniProtKB-SubCell"/>
</dbReference>
<keyword evidence="11" id="KW-1185">Reference proteome</keyword>
<dbReference type="PROSITE" id="PS50928">
    <property type="entry name" value="ABC_TM1"/>
    <property type="match status" value="1"/>
</dbReference>
<feature type="region of interest" description="Disordered" evidence="8">
    <location>
        <begin position="1"/>
        <end position="23"/>
    </location>
</feature>
<dbReference type="InterPro" id="IPR000515">
    <property type="entry name" value="MetI-like"/>
</dbReference>
<name>A0A495IMH1_9MICO</name>
<dbReference type="RefSeq" id="WP_121371581.1">
    <property type="nucleotide sequence ID" value="NZ_RBKS01000001.1"/>
</dbReference>
<dbReference type="Proteomes" id="UP000280008">
    <property type="component" value="Unassembled WGS sequence"/>
</dbReference>
<keyword evidence="6 7" id="KW-0472">Membrane</keyword>
<dbReference type="Pfam" id="PF00528">
    <property type="entry name" value="BPD_transp_1"/>
    <property type="match status" value="1"/>
</dbReference>
<dbReference type="InterPro" id="IPR050809">
    <property type="entry name" value="UgpAE/MalFG_permease"/>
</dbReference>
<protein>
    <submittedName>
        <fullName evidence="10">Carbohydrate ABC transporter membrane protein 1 (CUT1 family)</fullName>
    </submittedName>
</protein>
<dbReference type="OrthoDB" id="145927at2"/>
<evidence type="ECO:0000256" key="6">
    <source>
        <dbReference type="ARBA" id="ARBA00023136"/>
    </source>
</evidence>
<evidence type="ECO:0000256" key="7">
    <source>
        <dbReference type="RuleBase" id="RU363032"/>
    </source>
</evidence>
<feature type="transmembrane region" description="Helical" evidence="7">
    <location>
        <begin position="176"/>
        <end position="197"/>
    </location>
</feature>
<keyword evidence="4 7" id="KW-0812">Transmembrane</keyword>
<comment type="similarity">
    <text evidence="7">Belongs to the binding-protein-dependent transport system permease family.</text>
</comment>
<accession>A0A495IMH1</accession>
<feature type="transmembrane region" description="Helical" evidence="7">
    <location>
        <begin position="126"/>
        <end position="145"/>
    </location>
</feature>
<evidence type="ECO:0000259" key="9">
    <source>
        <dbReference type="PROSITE" id="PS50928"/>
    </source>
</evidence>
<evidence type="ECO:0000313" key="10">
    <source>
        <dbReference type="EMBL" id="RKR76628.1"/>
    </source>
</evidence>
<evidence type="ECO:0000313" key="11">
    <source>
        <dbReference type="Proteomes" id="UP000280008"/>
    </source>
</evidence>
<dbReference type="AlphaFoldDB" id="A0A495IMH1"/>
<dbReference type="InterPro" id="IPR035906">
    <property type="entry name" value="MetI-like_sf"/>
</dbReference>
<keyword evidence="2 7" id="KW-0813">Transport</keyword>
<proteinExistence type="inferred from homology"/>
<comment type="subcellular location">
    <subcellularLocation>
        <location evidence="1 7">Cell membrane</location>
        <topology evidence="1 7">Multi-pass membrane protein</topology>
    </subcellularLocation>
</comment>
<keyword evidence="5 7" id="KW-1133">Transmembrane helix</keyword>
<evidence type="ECO:0000256" key="5">
    <source>
        <dbReference type="ARBA" id="ARBA00022989"/>
    </source>
</evidence>
<feature type="transmembrane region" description="Helical" evidence="7">
    <location>
        <begin position="89"/>
        <end position="114"/>
    </location>
</feature>
<dbReference type="Gene3D" id="1.10.3720.10">
    <property type="entry name" value="MetI-like"/>
    <property type="match status" value="1"/>
</dbReference>
<feature type="domain" description="ABC transmembrane type-1" evidence="9">
    <location>
        <begin position="89"/>
        <end position="303"/>
    </location>
</feature>
<keyword evidence="3" id="KW-1003">Cell membrane</keyword>